<name>A0AAV8WP46_9CUCU</name>
<dbReference type="PANTHER" id="PTHR47331:SF1">
    <property type="entry name" value="GAG-LIKE PROTEIN"/>
    <property type="match status" value="1"/>
</dbReference>
<dbReference type="EMBL" id="JANEYF010005426">
    <property type="protein sequence ID" value="KAJ8928213.1"/>
    <property type="molecule type" value="Genomic_DNA"/>
</dbReference>
<protein>
    <recommendedName>
        <fullName evidence="1">DUF5641 domain-containing protein</fullName>
    </recommendedName>
</protein>
<dbReference type="Pfam" id="PF18701">
    <property type="entry name" value="DUF5641"/>
    <property type="match status" value="1"/>
</dbReference>
<dbReference type="PANTHER" id="PTHR47331">
    <property type="entry name" value="PHD-TYPE DOMAIN-CONTAINING PROTEIN"/>
    <property type="match status" value="1"/>
</dbReference>
<proteinExistence type="predicted"/>
<reference evidence="2" key="1">
    <citation type="journal article" date="2023" name="Insect Mol. Biol.">
        <title>Genome sequencing provides insights into the evolution of gene families encoding plant cell wall-degrading enzymes in longhorned beetles.</title>
        <authorList>
            <person name="Shin N.R."/>
            <person name="Okamura Y."/>
            <person name="Kirsch R."/>
            <person name="Pauchet Y."/>
        </authorList>
    </citation>
    <scope>NUCLEOTIDE SEQUENCE</scope>
    <source>
        <strain evidence="2">RBIC_L_NR</strain>
    </source>
</reference>
<organism evidence="2 3">
    <name type="scientific">Rhamnusium bicolor</name>
    <dbReference type="NCBI Taxonomy" id="1586634"/>
    <lineage>
        <taxon>Eukaryota</taxon>
        <taxon>Metazoa</taxon>
        <taxon>Ecdysozoa</taxon>
        <taxon>Arthropoda</taxon>
        <taxon>Hexapoda</taxon>
        <taxon>Insecta</taxon>
        <taxon>Pterygota</taxon>
        <taxon>Neoptera</taxon>
        <taxon>Endopterygota</taxon>
        <taxon>Coleoptera</taxon>
        <taxon>Polyphaga</taxon>
        <taxon>Cucujiformia</taxon>
        <taxon>Chrysomeloidea</taxon>
        <taxon>Cerambycidae</taxon>
        <taxon>Lepturinae</taxon>
        <taxon>Rhagiini</taxon>
        <taxon>Rhamnusium</taxon>
    </lineage>
</organism>
<evidence type="ECO:0000313" key="2">
    <source>
        <dbReference type="EMBL" id="KAJ8928213.1"/>
    </source>
</evidence>
<gene>
    <name evidence="2" type="ORF">NQ314_019277</name>
</gene>
<feature type="domain" description="DUF5641" evidence="1">
    <location>
        <begin position="2"/>
        <end position="86"/>
    </location>
</feature>
<dbReference type="AlphaFoldDB" id="A0AAV8WP46"/>
<dbReference type="InterPro" id="IPR040676">
    <property type="entry name" value="DUF5641"/>
</dbReference>
<evidence type="ECO:0000313" key="3">
    <source>
        <dbReference type="Proteomes" id="UP001162156"/>
    </source>
</evidence>
<sequence length="105" mass="12097">MQHLWSRWSKEYISELQQRVKWKSRTKDLVKPGALVVVKEDNAPPLRWKMGRIVAVHQSKDDVARVATIKIEGGVIKRSFTKICVLPMEVDTSECNSAENQTEYV</sequence>
<comment type="caution">
    <text evidence="2">The sequence shown here is derived from an EMBL/GenBank/DDBJ whole genome shotgun (WGS) entry which is preliminary data.</text>
</comment>
<accession>A0AAV8WP46</accession>
<evidence type="ECO:0000259" key="1">
    <source>
        <dbReference type="Pfam" id="PF18701"/>
    </source>
</evidence>
<keyword evidence="3" id="KW-1185">Reference proteome</keyword>
<dbReference type="Proteomes" id="UP001162156">
    <property type="component" value="Unassembled WGS sequence"/>
</dbReference>